<evidence type="ECO:0000259" key="7">
    <source>
        <dbReference type="Pfam" id="PF02631"/>
    </source>
</evidence>
<dbReference type="HAMAP" id="MF_01114">
    <property type="entry name" value="RecX"/>
    <property type="match status" value="1"/>
</dbReference>
<dbReference type="EMBL" id="BBYQ01000015">
    <property type="protein sequence ID" value="GAP27194.1"/>
    <property type="molecule type" value="Genomic_DNA"/>
</dbReference>
<evidence type="ECO:0000313" key="10">
    <source>
        <dbReference type="EMBL" id="APB00140.1"/>
    </source>
</evidence>
<evidence type="ECO:0000313" key="11">
    <source>
        <dbReference type="EMBL" id="GAP27194.1"/>
    </source>
</evidence>
<dbReference type="EMBL" id="CP017839">
    <property type="protein sequence ID" value="APB00140.1"/>
    <property type="molecule type" value="Genomic_DNA"/>
</dbReference>
<reference evidence="12" key="1">
    <citation type="submission" date="2015-07" db="EMBL/GenBank/DDBJ databases">
        <title>Nocardia seriolae U-1 whole genome shotgun sequence.</title>
        <authorList>
            <person name="Imajoh M."/>
            <person name="Fukumoto Y."/>
            <person name="Sukeda M."/>
            <person name="Yamane J."/>
            <person name="Yamasaki K."/>
            <person name="Shimizu M."/>
            <person name="Ohnishi K."/>
            <person name="Oshima S."/>
        </authorList>
    </citation>
    <scope>NUCLEOTIDE SEQUENCE [LARGE SCALE GENOMIC DNA]</scope>
    <source>
        <strain evidence="12">U-1</strain>
    </source>
</reference>
<dbReference type="NCBIfam" id="NF001064">
    <property type="entry name" value="PRK00117.5-4"/>
    <property type="match status" value="1"/>
</dbReference>
<accession>A0ABC9YP63</accession>
<evidence type="ECO:0000313" key="12">
    <source>
        <dbReference type="Proteomes" id="UP000037179"/>
    </source>
</evidence>
<evidence type="ECO:0000256" key="5">
    <source>
        <dbReference type="HAMAP-Rule" id="MF_01114"/>
    </source>
</evidence>
<keyword evidence="12" id="KW-1185">Reference proteome</keyword>
<evidence type="ECO:0000259" key="9">
    <source>
        <dbReference type="Pfam" id="PF21982"/>
    </source>
</evidence>
<dbReference type="GO" id="GO:0005737">
    <property type="term" value="C:cytoplasm"/>
    <property type="evidence" value="ECO:0007669"/>
    <property type="project" value="UniProtKB-SubCell"/>
</dbReference>
<evidence type="ECO:0000256" key="3">
    <source>
        <dbReference type="ARBA" id="ARBA00018111"/>
    </source>
</evidence>
<evidence type="ECO:0000256" key="2">
    <source>
        <dbReference type="ARBA" id="ARBA00009695"/>
    </source>
</evidence>
<comment type="function">
    <text evidence="5">Modulates RecA activity.</text>
</comment>
<evidence type="ECO:0000259" key="8">
    <source>
        <dbReference type="Pfam" id="PF21981"/>
    </source>
</evidence>
<dbReference type="InterPro" id="IPR003783">
    <property type="entry name" value="Regulatory_RecX"/>
</dbReference>
<reference evidence="10 13" key="3">
    <citation type="submission" date="2016-10" db="EMBL/GenBank/DDBJ databases">
        <title>Genome sequence of Nocardia seriolae strain EM150506, isolated from Anguila japonica.</title>
        <authorList>
            <person name="Han H.-J."/>
        </authorList>
    </citation>
    <scope>NUCLEOTIDE SEQUENCE [LARGE SCALE GENOMIC DNA]</scope>
    <source>
        <strain evidence="10 13">EM150506</strain>
    </source>
</reference>
<dbReference type="Pfam" id="PF02631">
    <property type="entry name" value="RecX_HTH2"/>
    <property type="match status" value="1"/>
</dbReference>
<dbReference type="InterPro" id="IPR036388">
    <property type="entry name" value="WH-like_DNA-bd_sf"/>
</dbReference>
<dbReference type="InterPro" id="IPR053925">
    <property type="entry name" value="RecX_HTH_3rd"/>
</dbReference>
<dbReference type="GO" id="GO:0006282">
    <property type="term" value="P:regulation of DNA repair"/>
    <property type="evidence" value="ECO:0007669"/>
    <property type="project" value="UniProtKB-UniRule"/>
</dbReference>
<dbReference type="KEGG" id="nsr:NS506_06103"/>
<feature type="domain" description="RecX first three-helical" evidence="9">
    <location>
        <begin position="10"/>
        <end position="49"/>
    </location>
</feature>
<dbReference type="Pfam" id="PF21981">
    <property type="entry name" value="RecX_HTH3"/>
    <property type="match status" value="2"/>
</dbReference>
<feature type="region of interest" description="Disordered" evidence="6">
    <location>
        <begin position="161"/>
        <end position="216"/>
    </location>
</feature>
<evidence type="ECO:0000256" key="4">
    <source>
        <dbReference type="ARBA" id="ARBA00022490"/>
    </source>
</evidence>
<reference evidence="11 12" key="2">
    <citation type="journal article" date="2016" name="Genome Announc.">
        <title>Draft Genome Sequence of Erythromycin- and Oxytetracycline-Sensitive Nocardia seriolae Strain U-1 (NBRC 110359).</title>
        <authorList>
            <person name="Imajoh M."/>
            <person name="Sukeda M."/>
            <person name="Shimizu M."/>
            <person name="Yamane J."/>
            <person name="Ohnishi K."/>
            <person name="Oshima S."/>
        </authorList>
    </citation>
    <scope>NUCLEOTIDE SEQUENCE [LARGE SCALE GENOMIC DNA]</scope>
    <source>
        <strain evidence="11 12">U-1</strain>
    </source>
</reference>
<dbReference type="Proteomes" id="UP000037179">
    <property type="component" value="Unassembled WGS sequence"/>
</dbReference>
<evidence type="ECO:0000256" key="1">
    <source>
        <dbReference type="ARBA" id="ARBA00004496"/>
    </source>
</evidence>
<dbReference type="Gene3D" id="1.10.10.10">
    <property type="entry name" value="Winged helix-like DNA-binding domain superfamily/Winged helix DNA-binding domain"/>
    <property type="match status" value="2"/>
</dbReference>
<evidence type="ECO:0000313" key="13">
    <source>
        <dbReference type="Proteomes" id="UP000180166"/>
    </source>
</evidence>
<organism evidence="11 12">
    <name type="scientific">Nocardia seriolae</name>
    <dbReference type="NCBI Taxonomy" id="37332"/>
    <lineage>
        <taxon>Bacteria</taxon>
        <taxon>Bacillati</taxon>
        <taxon>Actinomycetota</taxon>
        <taxon>Actinomycetes</taxon>
        <taxon>Mycobacteriales</taxon>
        <taxon>Nocardiaceae</taxon>
        <taxon>Nocardia</taxon>
    </lineage>
</organism>
<dbReference type="InterPro" id="IPR053924">
    <property type="entry name" value="RecX_HTH_2nd"/>
</dbReference>
<dbReference type="InterPro" id="IPR053926">
    <property type="entry name" value="RecX_HTH_1st"/>
</dbReference>
<dbReference type="Pfam" id="PF21982">
    <property type="entry name" value="RecX_HTH1"/>
    <property type="match status" value="1"/>
</dbReference>
<sequence>MPGGGTEAQAKDVCLRLLTDRARSRVELADRLAEKGFSAAVAGRVLDRLTEVGLIDDAAFAQQWVRSRHTYAGKGKKVLAEELRRKGIAPEHAEPALESVTAEDETARAADLVRRKLPSLPSDLDRDKATRRLVAMLARRGYNPATAYGVVKAELADRFAPDDPFDAPHGTRPDTPAIASRGDRIRPTRGRAASREFGSGTAGSEESAEPVDDERERAAELVRAKIRSLPGGLDRDKATRRLVGLLARRGFGQSVAYAVVRDELSRAALDSE</sequence>
<dbReference type="AlphaFoldDB" id="A0ABC9YP63"/>
<dbReference type="PANTHER" id="PTHR33602:SF1">
    <property type="entry name" value="REGULATORY PROTEIN RECX FAMILY PROTEIN"/>
    <property type="match status" value="1"/>
</dbReference>
<feature type="domain" description="RecX third three-helical" evidence="8">
    <location>
        <begin position="103"/>
        <end position="147"/>
    </location>
</feature>
<gene>
    <name evidence="5" type="primary">recX</name>
    <name evidence="10" type="ORF">NS506_06103</name>
    <name evidence="11" type="ORF">NSK11_contig00015-0035</name>
</gene>
<comment type="subcellular location">
    <subcellularLocation>
        <location evidence="1 5">Cytoplasm</location>
    </subcellularLocation>
</comment>
<dbReference type="PANTHER" id="PTHR33602">
    <property type="entry name" value="REGULATORY PROTEIN RECX FAMILY PROTEIN"/>
    <property type="match status" value="1"/>
</dbReference>
<proteinExistence type="inferred from homology"/>
<evidence type="ECO:0000256" key="6">
    <source>
        <dbReference type="SAM" id="MobiDB-lite"/>
    </source>
</evidence>
<keyword evidence="4 5" id="KW-0963">Cytoplasm</keyword>
<feature type="domain" description="RecX second three-helical" evidence="7">
    <location>
        <begin position="56"/>
        <end position="97"/>
    </location>
</feature>
<dbReference type="Proteomes" id="UP000180166">
    <property type="component" value="Chromosome"/>
</dbReference>
<protein>
    <recommendedName>
        <fullName evidence="3 5">Regulatory protein RecX</fullName>
    </recommendedName>
</protein>
<comment type="similarity">
    <text evidence="2 5">Belongs to the RecX family.</text>
</comment>
<name>A0ABC9YP63_9NOCA</name>
<feature type="domain" description="RecX third three-helical" evidence="8">
    <location>
        <begin position="213"/>
        <end position="260"/>
    </location>
</feature>